<protein>
    <submittedName>
        <fullName evidence="10">TonB-linked outer membrane protein, SusC/RagA family</fullName>
    </submittedName>
</protein>
<dbReference type="EMBL" id="FTOB01000002">
    <property type="protein sequence ID" value="SIS54106.1"/>
    <property type="molecule type" value="Genomic_DNA"/>
</dbReference>
<keyword evidence="7 8" id="KW-0998">Cell outer membrane</keyword>
<dbReference type="InterPro" id="IPR012910">
    <property type="entry name" value="Plug_dom"/>
</dbReference>
<dbReference type="InterPro" id="IPR011662">
    <property type="entry name" value="Secretin/TonB_short_N"/>
</dbReference>
<gene>
    <name evidence="10" type="ORF">SAMN05421766_102637</name>
</gene>
<evidence type="ECO:0000256" key="8">
    <source>
        <dbReference type="PROSITE-ProRule" id="PRU01360"/>
    </source>
</evidence>
<accession>A0ABY1KNL0</accession>
<dbReference type="Proteomes" id="UP000185728">
    <property type="component" value="Unassembled WGS sequence"/>
</dbReference>
<dbReference type="PROSITE" id="PS52016">
    <property type="entry name" value="TONB_DEPENDENT_REC_3"/>
    <property type="match status" value="1"/>
</dbReference>
<comment type="similarity">
    <text evidence="8">Belongs to the TonB-dependent receptor family.</text>
</comment>
<dbReference type="PANTHER" id="PTHR30069:SF29">
    <property type="entry name" value="HEMOGLOBIN AND HEMOGLOBIN-HAPTOGLOBIN-BINDING PROTEIN 1-RELATED"/>
    <property type="match status" value="1"/>
</dbReference>
<dbReference type="InterPro" id="IPR036942">
    <property type="entry name" value="Beta-barrel_TonB_sf"/>
</dbReference>
<evidence type="ECO:0000259" key="9">
    <source>
        <dbReference type="SMART" id="SM00965"/>
    </source>
</evidence>
<organism evidence="10 11">
    <name type="scientific">Zobellia uliginosa</name>
    <dbReference type="NCBI Taxonomy" id="143224"/>
    <lineage>
        <taxon>Bacteria</taxon>
        <taxon>Pseudomonadati</taxon>
        <taxon>Bacteroidota</taxon>
        <taxon>Flavobacteriia</taxon>
        <taxon>Flavobacteriales</taxon>
        <taxon>Flavobacteriaceae</taxon>
        <taxon>Zobellia</taxon>
    </lineage>
</organism>
<comment type="subcellular location">
    <subcellularLocation>
        <location evidence="1 8">Cell outer membrane</location>
        <topology evidence="1 8">Multi-pass membrane protein</topology>
    </subcellularLocation>
</comment>
<dbReference type="InterPro" id="IPR023997">
    <property type="entry name" value="TonB-dep_OMP_SusC/RagA_CS"/>
</dbReference>
<comment type="caution">
    <text evidence="10">The sequence shown here is derived from an EMBL/GenBank/DDBJ whole genome shotgun (WGS) entry which is preliminary data.</text>
</comment>
<evidence type="ECO:0000256" key="2">
    <source>
        <dbReference type="ARBA" id="ARBA00022448"/>
    </source>
</evidence>
<dbReference type="Gene3D" id="2.40.170.20">
    <property type="entry name" value="TonB-dependent receptor, beta-barrel domain"/>
    <property type="match status" value="1"/>
</dbReference>
<dbReference type="PANTHER" id="PTHR30069">
    <property type="entry name" value="TONB-DEPENDENT OUTER MEMBRANE RECEPTOR"/>
    <property type="match status" value="1"/>
</dbReference>
<evidence type="ECO:0000256" key="6">
    <source>
        <dbReference type="ARBA" id="ARBA00023136"/>
    </source>
</evidence>
<keyword evidence="2 8" id="KW-0813">Transport</keyword>
<keyword evidence="6 8" id="KW-0472">Membrane</keyword>
<keyword evidence="5" id="KW-0732">Signal</keyword>
<dbReference type="InterPro" id="IPR037066">
    <property type="entry name" value="Plug_dom_sf"/>
</dbReference>
<dbReference type="SMART" id="SM00965">
    <property type="entry name" value="STN"/>
    <property type="match status" value="1"/>
</dbReference>
<dbReference type="Pfam" id="PF13715">
    <property type="entry name" value="CarbopepD_reg_2"/>
    <property type="match status" value="1"/>
</dbReference>
<sequence>MEKCTGMGTYNAHSLKLNLRMKLSAILIMLSIFSVQANGYAQKTKISLDLNEVEIRQVFEEIESKTDFKFLYNNQKLDIKKLVSVKVTNQPVAKILDILFKGTHLNYVILKKQIVIKVDASKAQTTRVVPDKSKVATVVQRQVQGVVLDANQEPLPGANIVEKGTTNGVTADFDGNFAINVANENAILVISYIGFATKEVSLMGQTSVSVQMEESASGLDEVVVVGYGTKLKGELTGSVSKVGDKIFEDRPVINTLDAMQGAMPGVTVTRSSGQPGREGYSINIRGASSIAGSSPLILIDGIPGDLNTINPNDIANVTVLKDAAASIYGARAADGVVMVTTKKGKKGRLSVNYSYNYGVNIPTYISEMTNTLQMAEMYDEGMRNIGQPGVTEEVFDKIRNNAAPEPGNGWMKYLENYPGFYGSHDWLKDIYGTGTQSMHNLSISGGEENHDYLISAGYKSNNGVITHGVSKSDLYNLRVNFGFNLFKNKLKVNLRTAFDNNVVKEPSALGSAIESAHLMWSYAPTYTPDGQFYWYQNYQNPVQLLEENGEKSSDLKKFQTNLKADLSITDDLKLVTQVGVNFELYDSNASNRTFDLINWDDETFGTRNNPNSATYFNSKNTYGSYTVYLDYNKTLFDKHRINLMGGVSHEQNEYESQSITGYNFKSNDIFTLNLADRTDVAFMDYTGSLTDWALNSYFGRFSYSYNRKFFVDVTTRIDGSSKFAASERWSALFPAVSASYNLGEENFIRNSNTVNDLKLRASWGQSGNQNLSFGNYDYIPLITVSGNYPLGSPNVGLPGAVASIASESRTWETIETSNIGVDFALFDSRLAGSFDYFVKKNSDMLVNVTLPATLGGTAPTLNIGDLETKGWDFSIGWGDTKGDFKYSISANVSDAKNKLTKLEGNDSYAEGLVSTRQGYPINSYFGFESNGFIQNQQQLDEYKKLENVPQNIGIGDAMYNDLDGDGKITAFGNPEAGTTGDMKYLGNTNPRYTYSSNISLSYKNFDFSMLFQGVGKRVGIREGVPSMPLYYVWHPSISYFHGKTWTPERTDAEFPRIIPGGVGWDELRDWNYKYSDRVVNKLSYLRVKSLVLAFNLPESICESLRLESFRLYTSADDLFTFSKGTWGNSYDPESLFAGRNKTYQNYPFTKTISLGVDLKF</sequence>
<evidence type="ECO:0000313" key="11">
    <source>
        <dbReference type="Proteomes" id="UP000185728"/>
    </source>
</evidence>
<evidence type="ECO:0000256" key="4">
    <source>
        <dbReference type="ARBA" id="ARBA00022692"/>
    </source>
</evidence>
<dbReference type="NCBIfam" id="TIGR04057">
    <property type="entry name" value="SusC_RagA_signa"/>
    <property type="match status" value="1"/>
</dbReference>
<feature type="domain" description="Secretin/TonB short N-terminal" evidence="9">
    <location>
        <begin position="68"/>
        <end position="119"/>
    </location>
</feature>
<dbReference type="SUPFAM" id="SSF49464">
    <property type="entry name" value="Carboxypeptidase regulatory domain-like"/>
    <property type="match status" value="1"/>
</dbReference>
<evidence type="ECO:0000256" key="5">
    <source>
        <dbReference type="ARBA" id="ARBA00022729"/>
    </source>
</evidence>
<keyword evidence="11" id="KW-1185">Reference proteome</keyword>
<dbReference type="Pfam" id="PF07660">
    <property type="entry name" value="STN"/>
    <property type="match status" value="1"/>
</dbReference>
<evidence type="ECO:0000256" key="3">
    <source>
        <dbReference type="ARBA" id="ARBA00022452"/>
    </source>
</evidence>
<name>A0ABY1KNL0_9FLAO</name>
<dbReference type="InterPro" id="IPR023996">
    <property type="entry name" value="TonB-dep_OMP_SusC/RagA"/>
</dbReference>
<dbReference type="InterPro" id="IPR039426">
    <property type="entry name" value="TonB-dep_rcpt-like"/>
</dbReference>
<keyword evidence="4 8" id="KW-0812">Transmembrane</keyword>
<evidence type="ECO:0000313" key="10">
    <source>
        <dbReference type="EMBL" id="SIS54106.1"/>
    </source>
</evidence>
<proteinExistence type="inferred from homology"/>
<dbReference type="Gene3D" id="2.60.40.1120">
    <property type="entry name" value="Carboxypeptidase-like, regulatory domain"/>
    <property type="match status" value="1"/>
</dbReference>
<dbReference type="SUPFAM" id="SSF56935">
    <property type="entry name" value="Porins"/>
    <property type="match status" value="1"/>
</dbReference>
<dbReference type="Gene3D" id="2.170.130.10">
    <property type="entry name" value="TonB-dependent receptor, plug domain"/>
    <property type="match status" value="1"/>
</dbReference>
<reference evidence="10 11" key="1">
    <citation type="submission" date="2017-01" db="EMBL/GenBank/DDBJ databases">
        <authorList>
            <person name="Varghese N."/>
            <person name="Submissions S."/>
        </authorList>
    </citation>
    <scope>NUCLEOTIDE SEQUENCE [LARGE SCALE GENOMIC DNA]</scope>
    <source>
        <strain evidence="10 11">DSM 2061</strain>
    </source>
</reference>
<evidence type="ECO:0000256" key="1">
    <source>
        <dbReference type="ARBA" id="ARBA00004571"/>
    </source>
</evidence>
<dbReference type="NCBIfam" id="TIGR04056">
    <property type="entry name" value="OMP_RagA_SusC"/>
    <property type="match status" value="1"/>
</dbReference>
<evidence type="ECO:0000256" key="7">
    <source>
        <dbReference type="ARBA" id="ARBA00023237"/>
    </source>
</evidence>
<dbReference type="RefSeq" id="WP_076454420.1">
    <property type="nucleotide sequence ID" value="NZ_FTOB01000002.1"/>
</dbReference>
<keyword evidence="3 8" id="KW-1134">Transmembrane beta strand</keyword>
<dbReference type="InterPro" id="IPR008969">
    <property type="entry name" value="CarboxyPept-like_regulatory"/>
</dbReference>
<dbReference type="Pfam" id="PF07715">
    <property type="entry name" value="Plug"/>
    <property type="match status" value="1"/>
</dbReference>